<dbReference type="Pfam" id="PF02517">
    <property type="entry name" value="Rce1-like"/>
    <property type="match status" value="1"/>
</dbReference>
<comment type="caution">
    <text evidence="3">The sequence shown here is derived from an EMBL/GenBank/DDBJ whole genome shotgun (WGS) entry which is preliminary data.</text>
</comment>
<feature type="transmembrane region" description="Helical" evidence="1">
    <location>
        <begin position="143"/>
        <end position="164"/>
    </location>
</feature>
<keyword evidence="1" id="KW-0472">Membrane</keyword>
<feature type="transmembrane region" description="Helical" evidence="1">
    <location>
        <begin position="243"/>
        <end position="264"/>
    </location>
</feature>
<dbReference type="RefSeq" id="WP_094263233.1">
    <property type="nucleotide sequence ID" value="NZ_NOWF01000002.1"/>
</dbReference>
<evidence type="ECO:0000256" key="1">
    <source>
        <dbReference type="SAM" id="Phobius"/>
    </source>
</evidence>
<dbReference type="PANTHER" id="PTHR39430">
    <property type="entry name" value="MEMBRANE-ASSOCIATED PROTEASE-RELATED"/>
    <property type="match status" value="1"/>
</dbReference>
<proteinExistence type="predicted"/>
<sequence length="269" mass="29349">MKWIALSAQVIVTIILAFAGVLLFSLALSPWFPLGRSTIPLIFAQNTAFIGAALVSWRWFEKRPMAEMGFRDPAPFYAFLRGSGIGLLLIGGLFLFLWMTPWMEVTGWRLDSATLSSLIYAGIAFLAVAIGEEVFTRGYLQTLLTTHGGTIAGIVLSSLVFSALHLQNPHTATLPMINLFVAGIFLGTARWISGSLWLPIGLHFTWNWTQETLSLPVSGLHLTSSPPVSAKETGPDWITGGPFGLEGGVMILLVMAAVIGWWVWSVRKS</sequence>
<feature type="transmembrane region" description="Helical" evidence="1">
    <location>
        <begin position="176"/>
        <end position="198"/>
    </location>
</feature>
<feature type="domain" description="CAAX prenyl protease 2/Lysostaphin resistance protein A-like" evidence="2">
    <location>
        <begin position="117"/>
        <end position="208"/>
    </location>
</feature>
<reference evidence="3 4" key="1">
    <citation type="submission" date="2017-07" db="EMBL/GenBank/DDBJ databases">
        <title>The genome sequence of Paludifilum halophilum highlights mechanisms for microbial adaptation to high salt environemnts.</title>
        <authorList>
            <person name="Belbahri L."/>
        </authorList>
    </citation>
    <scope>NUCLEOTIDE SEQUENCE [LARGE SCALE GENOMIC DNA]</scope>
    <source>
        <strain evidence="3 4">DSM 102817</strain>
    </source>
</reference>
<evidence type="ECO:0000313" key="3">
    <source>
        <dbReference type="EMBL" id="OYD08885.1"/>
    </source>
</evidence>
<accession>A0A235BBE8</accession>
<keyword evidence="4" id="KW-1185">Reference proteome</keyword>
<keyword evidence="1" id="KW-1133">Transmembrane helix</keyword>
<organism evidence="3 4">
    <name type="scientific">Paludifilum halophilum</name>
    <dbReference type="NCBI Taxonomy" id="1642702"/>
    <lineage>
        <taxon>Bacteria</taxon>
        <taxon>Bacillati</taxon>
        <taxon>Bacillota</taxon>
        <taxon>Bacilli</taxon>
        <taxon>Bacillales</taxon>
        <taxon>Thermoactinomycetaceae</taxon>
        <taxon>Paludifilum</taxon>
    </lineage>
</organism>
<dbReference type="PANTHER" id="PTHR39430:SF1">
    <property type="entry name" value="PROTEASE"/>
    <property type="match status" value="1"/>
</dbReference>
<feature type="transmembrane region" description="Helical" evidence="1">
    <location>
        <begin position="79"/>
        <end position="98"/>
    </location>
</feature>
<dbReference type="GO" id="GO:0080120">
    <property type="term" value="P:CAAX-box protein maturation"/>
    <property type="evidence" value="ECO:0007669"/>
    <property type="project" value="UniProtKB-ARBA"/>
</dbReference>
<protein>
    <recommendedName>
        <fullName evidence="2">CAAX prenyl protease 2/Lysostaphin resistance protein A-like domain-containing protein</fullName>
    </recommendedName>
</protein>
<dbReference type="GO" id="GO:0004175">
    <property type="term" value="F:endopeptidase activity"/>
    <property type="evidence" value="ECO:0007669"/>
    <property type="project" value="UniProtKB-ARBA"/>
</dbReference>
<dbReference type="OrthoDB" id="324900at2"/>
<dbReference type="Proteomes" id="UP000215459">
    <property type="component" value="Unassembled WGS sequence"/>
</dbReference>
<dbReference type="InterPro" id="IPR003675">
    <property type="entry name" value="Rce1/LyrA-like_dom"/>
</dbReference>
<dbReference type="EMBL" id="NOWF01000002">
    <property type="protein sequence ID" value="OYD08885.1"/>
    <property type="molecule type" value="Genomic_DNA"/>
</dbReference>
<feature type="transmembrane region" description="Helical" evidence="1">
    <location>
        <begin position="6"/>
        <end position="27"/>
    </location>
</feature>
<evidence type="ECO:0000259" key="2">
    <source>
        <dbReference type="Pfam" id="PF02517"/>
    </source>
</evidence>
<evidence type="ECO:0000313" key="4">
    <source>
        <dbReference type="Proteomes" id="UP000215459"/>
    </source>
</evidence>
<gene>
    <name evidence="3" type="ORF">CHM34_03630</name>
</gene>
<keyword evidence="1" id="KW-0812">Transmembrane</keyword>
<feature type="transmembrane region" description="Helical" evidence="1">
    <location>
        <begin position="110"/>
        <end position="131"/>
    </location>
</feature>
<name>A0A235BBE8_9BACL</name>
<feature type="transmembrane region" description="Helical" evidence="1">
    <location>
        <begin position="39"/>
        <end position="59"/>
    </location>
</feature>
<dbReference type="AlphaFoldDB" id="A0A235BBE8"/>